<gene>
    <name evidence="1" type="ORF">P0082_09690</name>
</gene>
<keyword evidence="2" id="KW-1185">Reference proteome</keyword>
<organism evidence="1 2">
    <name type="scientific">Candidatus Haliotispira prima</name>
    <dbReference type="NCBI Taxonomy" id="3034016"/>
    <lineage>
        <taxon>Bacteria</taxon>
        <taxon>Pseudomonadati</taxon>
        <taxon>Spirochaetota</taxon>
        <taxon>Spirochaetia</taxon>
        <taxon>Spirochaetales</taxon>
        <taxon>Spirochaetaceae</taxon>
        <taxon>Candidatus Haliotispira</taxon>
    </lineage>
</organism>
<dbReference type="Proteomes" id="UP001228690">
    <property type="component" value="Chromosome"/>
</dbReference>
<dbReference type="RefSeq" id="WP_326926933.1">
    <property type="nucleotide sequence ID" value="NZ_CP123443.1"/>
</dbReference>
<proteinExistence type="predicted"/>
<evidence type="ECO:0000313" key="2">
    <source>
        <dbReference type="Proteomes" id="UP001228690"/>
    </source>
</evidence>
<accession>A0ABY8MFJ0</accession>
<reference evidence="1 2" key="1">
    <citation type="submission" date="2023-04" db="EMBL/GenBank/DDBJ databases">
        <title>Spirochaete genome identified in red abalone sample constitutes a novel genus.</title>
        <authorList>
            <person name="Sharma S.P."/>
            <person name="Purcell C.M."/>
            <person name="Hyde J.R."/>
            <person name="Severin A.J."/>
        </authorList>
    </citation>
    <scope>NUCLEOTIDE SEQUENCE [LARGE SCALE GENOMIC DNA]</scope>
    <source>
        <strain evidence="1 2">SP-2023</strain>
    </source>
</reference>
<evidence type="ECO:0000313" key="1">
    <source>
        <dbReference type="EMBL" id="WGK68747.1"/>
    </source>
</evidence>
<sequence length="250" mass="26505">MVSSVQLEMSSTLALANIGAVVRLATEAAPTKAEAEANAGYVSLNITTNSTRKFSISQHYGSNFGDGGLTLADVLAPETQYKLYLFFEANTVNPIEGTTLTDDVPTLSFTTVALPLPGDTVWDDAWTNGQFVGGPADWAYSENQKGVFVAYTKVNTSLASFTLTSRTIDNATLRTLGTSSLGLVAAGTGLLFGFSKLGSSYPGYPDADNYHYIISTGDTTKVSGKTIQGEIFNGSTTFKLRVPLTRYGSP</sequence>
<name>A0ABY8MFJ0_9SPIO</name>
<protein>
    <submittedName>
        <fullName evidence="1">Uncharacterized protein</fullName>
    </submittedName>
</protein>
<dbReference type="EMBL" id="CP123443">
    <property type="protein sequence ID" value="WGK68747.1"/>
    <property type="molecule type" value="Genomic_DNA"/>
</dbReference>